<dbReference type="Proteomes" id="UP001178461">
    <property type="component" value="Chromosome Z"/>
</dbReference>
<evidence type="ECO:0000313" key="2">
    <source>
        <dbReference type="EMBL" id="CAI5794192.1"/>
    </source>
</evidence>
<sequence>MTDDYAVSFAADREREQATNHRTEQLNPDAESESLLAMLTEQHPSEKDAFGQQ</sequence>
<protein>
    <submittedName>
        <fullName evidence="2">Uncharacterized protein</fullName>
    </submittedName>
</protein>
<evidence type="ECO:0000256" key="1">
    <source>
        <dbReference type="SAM" id="MobiDB-lite"/>
    </source>
</evidence>
<reference evidence="2" key="1">
    <citation type="submission" date="2022-12" db="EMBL/GenBank/DDBJ databases">
        <authorList>
            <person name="Alioto T."/>
            <person name="Alioto T."/>
            <person name="Gomez Garrido J."/>
        </authorList>
    </citation>
    <scope>NUCLEOTIDE SEQUENCE</scope>
</reference>
<dbReference type="EMBL" id="OX395140">
    <property type="protein sequence ID" value="CAI5794192.1"/>
    <property type="molecule type" value="Genomic_DNA"/>
</dbReference>
<gene>
    <name evidence="2" type="ORF">PODLI_1B037398</name>
</gene>
<evidence type="ECO:0000313" key="3">
    <source>
        <dbReference type="Proteomes" id="UP001178461"/>
    </source>
</evidence>
<name>A0AA35LDA1_9SAUR</name>
<feature type="compositionally biased region" description="Basic and acidic residues" evidence="1">
    <location>
        <begin position="43"/>
        <end position="53"/>
    </location>
</feature>
<organism evidence="2 3">
    <name type="scientific">Podarcis lilfordi</name>
    <name type="common">Lilford's wall lizard</name>
    <dbReference type="NCBI Taxonomy" id="74358"/>
    <lineage>
        <taxon>Eukaryota</taxon>
        <taxon>Metazoa</taxon>
        <taxon>Chordata</taxon>
        <taxon>Craniata</taxon>
        <taxon>Vertebrata</taxon>
        <taxon>Euteleostomi</taxon>
        <taxon>Lepidosauria</taxon>
        <taxon>Squamata</taxon>
        <taxon>Bifurcata</taxon>
        <taxon>Unidentata</taxon>
        <taxon>Episquamata</taxon>
        <taxon>Laterata</taxon>
        <taxon>Lacertibaenia</taxon>
        <taxon>Lacertidae</taxon>
        <taxon>Podarcis</taxon>
    </lineage>
</organism>
<keyword evidence="3" id="KW-1185">Reference proteome</keyword>
<accession>A0AA35LDA1</accession>
<proteinExistence type="predicted"/>
<dbReference type="AlphaFoldDB" id="A0AA35LDA1"/>
<feature type="region of interest" description="Disordered" evidence="1">
    <location>
        <begin position="1"/>
        <end position="53"/>
    </location>
</feature>
<feature type="compositionally biased region" description="Basic and acidic residues" evidence="1">
    <location>
        <begin position="11"/>
        <end position="24"/>
    </location>
</feature>